<keyword evidence="2" id="KW-1185">Reference proteome</keyword>
<accession>A0A8X6KQZ3</accession>
<organism evidence="1 2">
    <name type="scientific">Nephila pilipes</name>
    <name type="common">Giant wood spider</name>
    <name type="synonym">Nephila maculata</name>
    <dbReference type="NCBI Taxonomy" id="299642"/>
    <lineage>
        <taxon>Eukaryota</taxon>
        <taxon>Metazoa</taxon>
        <taxon>Ecdysozoa</taxon>
        <taxon>Arthropoda</taxon>
        <taxon>Chelicerata</taxon>
        <taxon>Arachnida</taxon>
        <taxon>Araneae</taxon>
        <taxon>Araneomorphae</taxon>
        <taxon>Entelegynae</taxon>
        <taxon>Araneoidea</taxon>
        <taxon>Nephilidae</taxon>
        <taxon>Nephila</taxon>
    </lineage>
</organism>
<dbReference type="EMBL" id="BMAW01000104">
    <property type="protein sequence ID" value="GFS67503.1"/>
    <property type="molecule type" value="Genomic_DNA"/>
</dbReference>
<evidence type="ECO:0000313" key="2">
    <source>
        <dbReference type="Proteomes" id="UP000887013"/>
    </source>
</evidence>
<comment type="caution">
    <text evidence="1">The sequence shown here is derived from an EMBL/GenBank/DDBJ whole genome shotgun (WGS) entry which is preliminary data.</text>
</comment>
<evidence type="ECO:0000313" key="1">
    <source>
        <dbReference type="EMBL" id="GFS67503.1"/>
    </source>
</evidence>
<dbReference type="AlphaFoldDB" id="A0A8X6KQZ3"/>
<reference evidence="1" key="1">
    <citation type="submission" date="2020-08" db="EMBL/GenBank/DDBJ databases">
        <title>Multicomponent nature underlies the extraordinary mechanical properties of spider dragline silk.</title>
        <authorList>
            <person name="Kono N."/>
            <person name="Nakamura H."/>
            <person name="Mori M."/>
            <person name="Yoshida Y."/>
            <person name="Ohtoshi R."/>
            <person name="Malay A.D."/>
            <person name="Moran D.A.P."/>
            <person name="Tomita M."/>
            <person name="Numata K."/>
            <person name="Arakawa K."/>
        </authorList>
    </citation>
    <scope>NUCLEOTIDE SEQUENCE</scope>
</reference>
<protein>
    <submittedName>
        <fullName evidence="1">Uncharacterized protein</fullName>
    </submittedName>
</protein>
<name>A0A8X6KQZ3_NEPPI</name>
<sequence length="106" mass="11540">MDGELKMSCSLIPLFSASGSLLNLSTSGRFHSDISRGRLMGAPASYRSAYFGEAWIRPKLKSSFGWIESLLFPVDTVRTNGSWRGADSSQPMGVMDVKGLLMAFSL</sequence>
<dbReference type="Proteomes" id="UP000887013">
    <property type="component" value="Unassembled WGS sequence"/>
</dbReference>
<gene>
    <name evidence="1" type="ORF">NPIL_390621</name>
</gene>
<proteinExistence type="predicted"/>